<evidence type="ECO:0000313" key="12">
    <source>
        <dbReference type="Proteomes" id="UP000631535"/>
    </source>
</evidence>
<dbReference type="HAMAP" id="MF_00115">
    <property type="entry name" value="MscL"/>
    <property type="match status" value="1"/>
</dbReference>
<dbReference type="PRINTS" id="PR01264">
    <property type="entry name" value="MECHCHANNEL"/>
</dbReference>
<dbReference type="Proteomes" id="UP000631535">
    <property type="component" value="Unassembled WGS sequence"/>
</dbReference>
<evidence type="ECO:0000256" key="4">
    <source>
        <dbReference type="ARBA" id="ARBA00022692"/>
    </source>
</evidence>
<dbReference type="EMBL" id="BMMP01000009">
    <property type="protein sequence ID" value="GGO50367.1"/>
    <property type="molecule type" value="Genomic_DNA"/>
</dbReference>
<evidence type="ECO:0000256" key="7">
    <source>
        <dbReference type="ARBA" id="ARBA00023136"/>
    </source>
</evidence>
<feature type="transmembrane region" description="Helical" evidence="9">
    <location>
        <begin position="114"/>
        <end position="134"/>
    </location>
</feature>
<organism evidence="11 12">
    <name type="scientific">Streptomyces daqingensis</name>
    <dbReference type="NCBI Taxonomy" id="1472640"/>
    <lineage>
        <taxon>Bacteria</taxon>
        <taxon>Bacillati</taxon>
        <taxon>Actinomycetota</taxon>
        <taxon>Actinomycetes</taxon>
        <taxon>Kitasatosporales</taxon>
        <taxon>Streptomycetaceae</taxon>
        <taxon>Streptomyces</taxon>
    </lineage>
</organism>
<evidence type="ECO:0000256" key="2">
    <source>
        <dbReference type="ARBA" id="ARBA00022448"/>
    </source>
</evidence>
<keyword evidence="5 9" id="KW-1133">Transmembrane helix</keyword>
<evidence type="ECO:0000256" key="6">
    <source>
        <dbReference type="ARBA" id="ARBA00023065"/>
    </source>
</evidence>
<keyword evidence="7 9" id="KW-0472">Membrane</keyword>
<dbReference type="InterPro" id="IPR036019">
    <property type="entry name" value="MscL_channel"/>
</dbReference>
<evidence type="ECO:0000313" key="11">
    <source>
        <dbReference type="EMBL" id="GGO50367.1"/>
    </source>
</evidence>
<comment type="caution">
    <text evidence="11">The sequence shown here is derived from an EMBL/GenBank/DDBJ whole genome shotgun (WGS) entry which is preliminary data.</text>
</comment>
<keyword evidence="12" id="KW-1185">Reference proteome</keyword>
<keyword evidence="8 9" id="KW-0407">Ion channel</keyword>
<feature type="region of interest" description="Disordered" evidence="10">
    <location>
        <begin position="173"/>
        <end position="201"/>
    </location>
</feature>
<keyword evidence="6 9" id="KW-0406">Ion transport</keyword>
<comment type="subunit">
    <text evidence="9">Homopentamer.</text>
</comment>
<evidence type="ECO:0000256" key="8">
    <source>
        <dbReference type="ARBA" id="ARBA00023303"/>
    </source>
</evidence>
<evidence type="ECO:0000256" key="5">
    <source>
        <dbReference type="ARBA" id="ARBA00022989"/>
    </source>
</evidence>
<dbReference type="PANTHER" id="PTHR30266">
    <property type="entry name" value="MECHANOSENSITIVE CHANNEL MSCL"/>
    <property type="match status" value="1"/>
</dbReference>
<feature type="transmembrane region" description="Helical" evidence="9">
    <location>
        <begin position="40"/>
        <end position="59"/>
    </location>
</feature>
<evidence type="ECO:0000256" key="9">
    <source>
        <dbReference type="HAMAP-Rule" id="MF_00115"/>
    </source>
</evidence>
<name>A0ABQ2MEN0_9ACTN</name>
<comment type="similarity">
    <text evidence="9">Belongs to the MscL family.</text>
</comment>
<sequence length="201" mass="21563">MTRCADREADRNESTEGRREDRMPDAEVEKKSLLAGFREFLMRGNVVELAVAVVVGTAFSKIVDSVVKGLINPLVGAIGTKDLDKYSSCLKAPCEISKTTGEVTEGVPINWGPVLSASLTFLITAAVVYFLMILPMSKYKERRAAKNPTPEAPPELSEVDLLAEIRDLLAAQRNGSGSTHGGAGGEASVGAQRDGLDIRKE</sequence>
<evidence type="ECO:0000256" key="3">
    <source>
        <dbReference type="ARBA" id="ARBA00022475"/>
    </source>
</evidence>
<accession>A0ABQ2MEN0</accession>
<proteinExistence type="inferred from homology"/>
<feature type="compositionally biased region" description="Gly residues" evidence="10">
    <location>
        <begin position="178"/>
        <end position="187"/>
    </location>
</feature>
<evidence type="ECO:0000256" key="10">
    <source>
        <dbReference type="SAM" id="MobiDB-lite"/>
    </source>
</evidence>
<dbReference type="SUPFAM" id="SSF81330">
    <property type="entry name" value="Gated mechanosensitive channel"/>
    <property type="match status" value="1"/>
</dbReference>
<reference evidence="12" key="1">
    <citation type="journal article" date="2019" name="Int. J. Syst. Evol. Microbiol.">
        <title>The Global Catalogue of Microorganisms (GCM) 10K type strain sequencing project: providing services to taxonomists for standard genome sequencing and annotation.</title>
        <authorList>
            <consortium name="The Broad Institute Genomics Platform"/>
            <consortium name="The Broad Institute Genome Sequencing Center for Infectious Disease"/>
            <person name="Wu L."/>
            <person name="Ma J."/>
        </authorList>
    </citation>
    <scope>NUCLEOTIDE SEQUENCE [LARGE SCALE GENOMIC DNA]</scope>
    <source>
        <strain evidence="12">CGMCC 4.7178</strain>
    </source>
</reference>
<protein>
    <recommendedName>
        <fullName evidence="9">Large-conductance mechanosensitive channel</fullName>
    </recommendedName>
</protein>
<keyword evidence="3 9" id="KW-1003">Cell membrane</keyword>
<dbReference type="InterPro" id="IPR001185">
    <property type="entry name" value="MS_channel"/>
</dbReference>
<comment type="function">
    <text evidence="9">Channel that opens in response to stretch forces in the membrane lipid bilayer. May participate in the regulation of osmotic pressure changes within the cell.</text>
</comment>
<feature type="region of interest" description="Disordered" evidence="10">
    <location>
        <begin position="1"/>
        <end position="24"/>
    </location>
</feature>
<comment type="subcellular location">
    <subcellularLocation>
        <location evidence="9">Cell membrane</location>
        <topology evidence="9">Multi-pass membrane protein</topology>
    </subcellularLocation>
    <subcellularLocation>
        <location evidence="1">Membrane</location>
        <topology evidence="1">Multi-pass membrane protein</topology>
    </subcellularLocation>
</comment>
<dbReference type="NCBIfam" id="TIGR00220">
    <property type="entry name" value="mscL"/>
    <property type="match status" value="1"/>
</dbReference>
<keyword evidence="2 9" id="KW-0813">Transport</keyword>
<dbReference type="InterPro" id="IPR037673">
    <property type="entry name" value="MSC/AndL"/>
</dbReference>
<dbReference type="Gene3D" id="1.10.1200.120">
    <property type="entry name" value="Large-conductance mechanosensitive channel, MscL, domain 1"/>
    <property type="match status" value="1"/>
</dbReference>
<gene>
    <name evidence="9" type="primary">mscL</name>
    <name evidence="11" type="ORF">GCM10012287_29920</name>
</gene>
<keyword evidence="4 9" id="KW-0812">Transmembrane</keyword>
<evidence type="ECO:0000256" key="1">
    <source>
        <dbReference type="ARBA" id="ARBA00004141"/>
    </source>
</evidence>
<dbReference type="PANTHER" id="PTHR30266:SF2">
    <property type="entry name" value="LARGE-CONDUCTANCE MECHANOSENSITIVE CHANNEL"/>
    <property type="match status" value="1"/>
</dbReference>
<dbReference type="Pfam" id="PF01741">
    <property type="entry name" value="MscL"/>
    <property type="match status" value="1"/>
</dbReference>